<dbReference type="Pfam" id="PF00012">
    <property type="entry name" value="HSP70"/>
    <property type="match status" value="1"/>
</dbReference>
<name>A0A485B0A0_RAOTE</name>
<accession>A0A485B0A0</accession>
<protein>
    <submittedName>
        <fullName evidence="4">Heat shock protein 70</fullName>
    </submittedName>
</protein>
<dbReference type="PROSITE" id="PS00297">
    <property type="entry name" value="HSP70_1"/>
    <property type="match status" value="1"/>
</dbReference>
<keyword evidence="3" id="KW-0067">ATP-binding</keyword>
<organism evidence="4 5">
    <name type="scientific">Raoultella terrigena</name>
    <name type="common">Klebsiella terrigena</name>
    <dbReference type="NCBI Taxonomy" id="577"/>
    <lineage>
        <taxon>Bacteria</taxon>
        <taxon>Pseudomonadati</taxon>
        <taxon>Pseudomonadota</taxon>
        <taxon>Gammaproteobacteria</taxon>
        <taxon>Enterobacterales</taxon>
        <taxon>Enterobacteriaceae</taxon>
        <taxon>Klebsiella/Raoultella group</taxon>
        <taxon>Raoultella</taxon>
    </lineage>
</organism>
<dbReference type="GO" id="GO:0140662">
    <property type="term" value="F:ATP-dependent protein folding chaperone"/>
    <property type="evidence" value="ECO:0007669"/>
    <property type="project" value="InterPro"/>
</dbReference>
<keyword evidence="2" id="KW-0547">Nucleotide-binding</keyword>
<evidence type="ECO:0000256" key="1">
    <source>
        <dbReference type="ARBA" id="ARBA00007381"/>
    </source>
</evidence>
<reference evidence="4 5" key="1">
    <citation type="submission" date="2019-03" db="EMBL/GenBank/DDBJ databases">
        <authorList>
            <consortium name="Pathogen Informatics"/>
        </authorList>
    </citation>
    <scope>NUCLEOTIDE SEQUENCE [LARGE SCALE GENOMIC DNA]</scope>
    <source>
        <strain evidence="4 5">NCTC13038</strain>
    </source>
</reference>
<evidence type="ECO:0000313" key="5">
    <source>
        <dbReference type="Proteomes" id="UP000332594"/>
    </source>
</evidence>
<dbReference type="GO" id="GO:0005524">
    <property type="term" value="F:ATP binding"/>
    <property type="evidence" value="ECO:0007669"/>
    <property type="project" value="UniProtKB-KW"/>
</dbReference>
<dbReference type="PRINTS" id="PR00301">
    <property type="entry name" value="HEATSHOCK70"/>
</dbReference>
<dbReference type="InterPro" id="IPR018181">
    <property type="entry name" value="Heat_shock_70_CS"/>
</dbReference>
<dbReference type="FunFam" id="3.30.420.40:FF:000028">
    <property type="entry name" value="heat shock 70 kDa protein-like"/>
    <property type="match status" value="1"/>
</dbReference>
<keyword evidence="4" id="KW-0346">Stress response</keyword>
<comment type="similarity">
    <text evidence="1">Belongs to the heat shock protein 70 family.</text>
</comment>
<dbReference type="SUPFAM" id="SSF53067">
    <property type="entry name" value="Actin-like ATPase domain"/>
    <property type="match status" value="1"/>
</dbReference>
<evidence type="ECO:0000313" key="4">
    <source>
        <dbReference type="EMBL" id="VFS65693.1"/>
    </source>
</evidence>
<evidence type="ECO:0000256" key="3">
    <source>
        <dbReference type="ARBA" id="ARBA00022840"/>
    </source>
</evidence>
<dbReference type="Gene3D" id="3.30.420.40">
    <property type="match status" value="1"/>
</dbReference>
<dbReference type="AlphaFoldDB" id="A0A485B0A0"/>
<dbReference type="EMBL" id="CAADJG010000002">
    <property type="protein sequence ID" value="VFS65693.1"/>
    <property type="molecule type" value="Genomic_DNA"/>
</dbReference>
<dbReference type="InterPro" id="IPR013126">
    <property type="entry name" value="Hsp_70_fam"/>
</dbReference>
<evidence type="ECO:0000256" key="2">
    <source>
        <dbReference type="ARBA" id="ARBA00022741"/>
    </source>
</evidence>
<sequence>MGKIIGIDLGTTNSCVAIMDGTTARVLENAEGDRTTPSIIAYTQDG</sequence>
<dbReference type="InterPro" id="IPR043129">
    <property type="entry name" value="ATPase_NBD"/>
</dbReference>
<proteinExistence type="inferred from homology"/>
<dbReference type="Proteomes" id="UP000332594">
    <property type="component" value="Unassembled WGS sequence"/>
</dbReference>
<gene>
    <name evidence="4" type="primary">dnaK_1</name>
    <name evidence="4" type="ORF">NCTC13038_00577</name>
</gene>